<keyword evidence="1" id="KW-0479">Metal-binding</keyword>
<dbReference type="PRINTS" id="PR00682">
    <property type="entry name" value="IPNSYNTHASE"/>
</dbReference>
<evidence type="ECO:0000259" key="2">
    <source>
        <dbReference type="PROSITE" id="PS51471"/>
    </source>
</evidence>
<protein>
    <submittedName>
        <fullName evidence="3">Oxidoreductase</fullName>
    </submittedName>
</protein>
<dbReference type="RefSeq" id="XP_004356493.1">
    <property type="nucleotide sequence ID" value="XM_004356440.1"/>
</dbReference>
<dbReference type="OrthoDB" id="288590at2759"/>
<dbReference type="GeneID" id="14925614"/>
<dbReference type="STRING" id="1257118.L8HIU7"/>
<dbReference type="PROSITE" id="PS51471">
    <property type="entry name" value="FE2OG_OXY"/>
    <property type="match status" value="1"/>
</dbReference>
<evidence type="ECO:0000256" key="1">
    <source>
        <dbReference type="RuleBase" id="RU003682"/>
    </source>
</evidence>
<proteinExistence type="inferred from homology"/>
<keyword evidence="1" id="KW-0408">Iron</keyword>
<dbReference type="Proteomes" id="UP000011083">
    <property type="component" value="Unassembled WGS sequence"/>
</dbReference>
<accession>L8HIU7</accession>
<dbReference type="InterPro" id="IPR044861">
    <property type="entry name" value="IPNS-like_FE2OG_OXY"/>
</dbReference>
<gene>
    <name evidence="3" type="ORF">ACA1_171770</name>
</gene>
<feature type="domain" description="Fe2OG dioxygenase" evidence="2">
    <location>
        <begin position="193"/>
        <end position="294"/>
    </location>
</feature>
<dbReference type="VEuPathDB" id="AmoebaDB:ACA1_171770"/>
<dbReference type="Gene3D" id="2.60.120.330">
    <property type="entry name" value="B-lactam Antibiotic, Isopenicillin N Synthase, Chain"/>
    <property type="match status" value="1"/>
</dbReference>
<dbReference type="InterPro" id="IPR026992">
    <property type="entry name" value="DIOX_N"/>
</dbReference>
<comment type="similarity">
    <text evidence="1">Belongs to the iron/ascorbate-dependent oxidoreductase family.</text>
</comment>
<sequence>MESTNVTVPVVPATLPVIDISPLTKSSSSSADAEAAALQKVVDELREACLRFGFFYIKNHGIDENLIARLFAEGKRFFGECPHDKKESIHMRNNAVFRGWFELQGEYTSKKKDFKEGLYFGAELGDDAEEVKAKLPMHGRNQWPDPELFPGFDKLIIDYMDALTELGHQVMRGIALSLNLSENYFREQFTSSPFTPFRLFYYPADPLPREEQWGVGQHTDYGVLTILGQDDVGGLEVLTKDGQWIAAPPIPGTFVVNIGDMLETWTCGLYKATPHRVKNSSAVDRLSAPFFFDPNFKCLVSPLEHCRRELEAKGQVAAEPREPILYGRYILNKVLANFPELQKDALTEISP</sequence>
<dbReference type="Pfam" id="PF03171">
    <property type="entry name" value="2OG-FeII_Oxy"/>
    <property type="match status" value="1"/>
</dbReference>
<keyword evidence="1" id="KW-0560">Oxidoreductase</keyword>
<dbReference type="GO" id="GO:0046872">
    <property type="term" value="F:metal ion binding"/>
    <property type="evidence" value="ECO:0007669"/>
    <property type="project" value="UniProtKB-KW"/>
</dbReference>
<dbReference type="SUPFAM" id="SSF51197">
    <property type="entry name" value="Clavaminate synthase-like"/>
    <property type="match status" value="1"/>
</dbReference>
<dbReference type="EMBL" id="KB007811">
    <property type="protein sequence ID" value="ELR24593.1"/>
    <property type="molecule type" value="Genomic_DNA"/>
</dbReference>
<evidence type="ECO:0000313" key="4">
    <source>
        <dbReference type="Proteomes" id="UP000011083"/>
    </source>
</evidence>
<dbReference type="GO" id="GO:0016491">
    <property type="term" value="F:oxidoreductase activity"/>
    <property type="evidence" value="ECO:0007669"/>
    <property type="project" value="UniProtKB-KW"/>
</dbReference>
<name>L8HIU7_ACACF</name>
<dbReference type="Pfam" id="PF14226">
    <property type="entry name" value="DIOX_N"/>
    <property type="match status" value="1"/>
</dbReference>
<dbReference type="OMA" id="ARETGFF"/>
<reference evidence="3 4" key="1">
    <citation type="journal article" date="2013" name="Genome Biol.">
        <title>Genome of Acanthamoeba castellanii highlights extensive lateral gene transfer and early evolution of tyrosine kinase signaling.</title>
        <authorList>
            <person name="Clarke M."/>
            <person name="Lohan A.J."/>
            <person name="Liu B."/>
            <person name="Lagkouvardos I."/>
            <person name="Roy S."/>
            <person name="Zafar N."/>
            <person name="Bertelli C."/>
            <person name="Schilde C."/>
            <person name="Kianianmomeni A."/>
            <person name="Burglin T.R."/>
            <person name="Frech C."/>
            <person name="Turcotte B."/>
            <person name="Kopec K.O."/>
            <person name="Synnott J.M."/>
            <person name="Choo C."/>
            <person name="Paponov I."/>
            <person name="Finkler A."/>
            <person name="Soon Heng Tan C."/>
            <person name="Hutchins A.P."/>
            <person name="Weinmeier T."/>
            <person name="Rattei T."/>
            <person name="Chu J.S."/>
            <person name="Gimenez G."/>
            <person name="Irimia M."/>
            <person name="Rigden D.J."/>
            <person name="Fitzpatrick D.A."/>
            <person name="Lorenzo-Morales J."/>
            <person name="Bateman A."/>
            <person name="Chiu C.H."/>
            <person name="Tang P."/>
            <person name="Hegemann P."/>
            <person name="Fromm H."/>
            <person name="Raoult D."/>
            <person name="Greub G."/>
            <person name="Miranda-Saavedra D."/>
            <person name="Chen N."/>
            <person name="Nash P."/>
            <person name="Ginger M.L."/>
            <person name="Horn M."/>
            <person name="Schaap P."/>
            <person name="Caler L."/>
            <person name="Loftus B."/>
        </authorList>
    </citation>
    <scope>NUCLEOTIDE SEQUENCE [LARGE SCALE GENOMIC DNA]</scope>
    <source>
        <strain evidence="3 4">Neff</strain>
    </source>
</reference>
<dbReference type="InterPro" id="IPR027443">
    <property type="entry name" value="IPNS-like_sf"/>
</dbReference>
<keyword evidence="4" id="KW-1185">Reference proteome</keyword>
<dbReference type="InterPro" id="IPR050231">
    <property type="entry name" value="Iron_ascorbate_oxido_reductase"/>
</dbReference>
<dbReference type="PANTHER" id="PTHR47990">
    <property type="entry name" value="2-OXOGLUTARATE (2OG) AND FE(II)-DEPENDENT OXYGENASE SUPERFAMILY PROTEIN-RELATED"/>
    <property type="match status" value="1"/>
</dbReference>
<dbReference type="AlphaFoldDB" id="L8HIU7"/>
<evidence type="ECO:0000313" key="3">
    <source>
        <dbReference type="EMBL" id="ELR24593.1"/>
    </source>
</evidence>
<dbReference type="InterPro" id="IPR005123">
    <property type="entry name" value="Oxoglu/Fe-dep_dioxygenase_dom"/>
</dbReference>
<organism evidence="3 4">
    <name type="scientific">Acanthamoeba castellanii (strain ATCC 30010 / Neff)</name>
    <dbReference type="NCBI Taxonomy" id="1257118"/>
    <lineage>
        <taxon>Eukaryota</taxon>
        <taxon>Amoebozoa</taxon>
        <taxon>Discosea</taxon>
        <taxon>Longamoebia</taxon>
        <taxon>Centramoebida</taxon>
        <taxon>Acanthamoebidae</taxon>
        <taxon>Acanthamoeba</taxon>
    </lineage>
</organism>
<dbReference type="KEGG" id="acan:ACA1_171770"/>